<keyword evidence="4" id="KW-1185">Reference proteome</keyword>
<dbReference type="InterPro" id="IPR029063">
    <property type="entry name" value="SAM-dependent_MTases_sf"/>
</dbReference>
<name>A0ABT9NP98_9ACTN</name>
<proteinExistence type="predicted"/>
<feature type="transmembrane region" description="Helical" evidence="2">
    <location>
        <begin position="102"/>
        <end position="124"/>
    </location>
</feature>
<dbReference type="PANTHER" id="PTHR43317">
    <property type="entry name" value="THERMOSPERMINE SYNTHASE ACAULIS5"/>
    <property type="match status" value="1"/>
</dbReference>
<dbReference type="EMBL" id="JAUSQM010000001">
    <property type="protein sequence ID" value="MDP9821690.1"/>
    <property type="molecule type" value="Genomic_DNA"/>
</dbReference>
<dbReference type="RefSeq" id="WP_068117435.1">
    <property type="nucleotide sequence ID" value="NZ_CCXJ01000087.1"/>
</dbReference>
<keyword evidence="2" id="KW-1133">Transmembrane helix</keyword>
<feature type="transmembrane region" description="Helical" evidence="2">
    <location>
        <begin position="12"/>
        <end position="33"/>
    </location>
</feature>
<evidence type="ECO:0000313" key="4">
    <source>
        <dbReference type="Proteomes" id="UP001240447"/>
    </source>
</evidence>
<sequence length="502" mass="51049">MPARSLPRPVAVGLVFGCSAAVLVVELVALRLVAPYWGLTLETNTIVIGLALLAIAAGSWGGGRLADLRPPAGLLAPAIGVSGVVVAATPFLIRGAGATGDAALFALAVGVTLVVPGALLSAVTPVVTKLHLGDLDEAGSVVGRLSGVSTLGGITGTVLTGFVLVTALPVTAILVGLGLALVSTALTLAVRRTGGTATAPAVVAGVATAALLASGLSVLGPGDCDLETRYHCVELRAETPRDGTDRPAARTLVMDGLRHSYVDPDDPAYLDFAYVRALAAVVDAAHPGTGPLRAHHLGGAGLTYPRLLARTRPGTTGTASEIDAGLVRADGGILDASDIPGLTVRVEDGRRGLTRLPDDGLDLVVGDAFGGVSVPWHLTTREALSDVRRVLHAEGSYVANLIDHGPLDLARAQAATMAEVFDHVLVLLVDASSTEEFTGGNVILAGTRRPVPAGALEAALDTRDVEVTTLRGADLAAWVGDALVLRDDHAPVDQLLTPYPVS</sequence>
<comment type="caution">
    <text evidence="3">The sequence shown here is derived from an EMBL/GenBank/DDBJ whole genome shotgun (WGS) entry which is preliminary data.</text>
</comment>
<dbReference type="PANTHER" id="PTHR43317:SF1">
    <property type="entry name" value="THERMOSPERMINE SYNTHASE ACAULIS5"/>
    <property type="match status" value="1"/>
</dbReference>
<dbReference type="SUPFAM" id="SSF53335">
    <property type="entry name" value="S-adenosyl-L-methionine-dependent methyltransferases"/>
    <property type="match status" value="1"/>
</dbReference>
<keyword evidence="2" id="KW-0812">Transmembrane</keyword>
<dbReference type="InterPro" id="IPR036259">
    <property type="entry name" value="MFS_trans_sf"/>
</dbReference>
<dbReference type="Proteomes" id="UP001240447">
    <property type="component" value="Unassembled WGS sequence"/>
</dbReference>
<dbReference type="Gene3D" id="3.40.50.150">
    <property type="entry name" value="Vaccinia Virus protein VP39"/>
    <property type="match status" value="1"/>
</dbReference>
<dbReference type="NCBIfam" id="NF037959">
    <property type="entry name" value="MFS_SpdSyn"/>
    <property type="match status" value="1"/>
</dbReference>
<evidence type="ECO:0000256" key="1">
    <source>
        <dbReference type="ARBA" id="ARBA00023115"/>
    </source>
</evidence>
<dbReference type="SUPFAM" id="SSF103473">
    <property type="entry name" value="MFS general substrate transporter"/>
    <property type="match status" value="1"/>
</dbReference>
<gene>
    <name evidence="3" type="ORF">J2S59_001499</name>
</gene>
<keyword evidence="1" id="KW-0620">Polyamine biosynthesis</keyword>
<reference evidence="3 4" key="1">
    <citation type="submission" date="2023-07" db="EMBL/GenBank/DDBJ databases">
        <title>Sequencing the genomes of 1000 actinobacteria strains.</title>
        <authorList>
            <person name="Klenk H.-P."/>
        </authorList>
    </citation>
    <scope>NUCLEOTIDE SEQUENCE [LARGE SCALE GENOMIC DNA]</scope>
    <source>
        <strain evidence="3 4">GD13</strain>
    </source>
</reference>
<organism evidence="3 4">
    <name type="scientific">Nocardioides massiliensis</name>
    <dbReference type="NCBI Taxonomy" id="1325935"/>
    <lineage>
        <taxon>Bacteria</taxon>
        <taxon>Bacillati</taxon>
        <taxon>Actinomycetota</taxon>
        <taxon>Actinomycetes</taxon>
        <taxon>Propionibacteriales</taxon>
        <taxon>Nocardioidaceae</taxon>
        <taxon>Nocardioides</taxon>
    </lineage>
</organism>
<feature type="transmembrane region" description="Helical" evidence="2">
    <location>
        <begin position="197"/>
        <end position="219"/>
    </location>
</feature>
<evidence type="ECO:0000313" key="3">
    <source>
        <dbReference type="EMBL" id="MDP9821690.1"/>
    </source>
</evidence>
<protein>
    <submittedName>
        <fullName evidence="3">Spermidine synthase</fullName>
    </submittedName>
</protein>
<keyword evidence="2" id="KW-0472">Membrane</keyword>
<feature type="transmembrane region" description="Helical" evidence="2">
    <location>
        <begin position="74"/>
        <end position="96"/>
    </location>
</feature>
<evidence type="ECO:0000256" key="2">
    <source>
        <dbReference type="SAM" id="Phobius"/>
    </source>
</evidence>
<feature type="transmembrane region" description="Helical" evidence="2">
    <location>
        <begin position="170"/>
        <end position="190"/>
    </location>
</feature>
<accession>A0ABT9NP98</accession>
<feature type="transmembrane region" description="Helical" evidence="2">
    <location>
        <begin position="45"/>
        <end position="62"/>
    </location>
</feature>